<reference evidence="1 2" key="1">
    <citation type="submission" date="2016-01" db="EMBL/GenBank/DDBJ databases">
        <authorList>
            <person name="Oliw E.H."/>
        </authorList>
    </citation>
    <scope>NUCLEOTIDE SEQUENCE [LARGE SCALE GENOMIC DNA]</scope>
    <source>
        <strain evidence="1 2">Zutra 3-1</strain>
    </source>
</reference>
<evidence type="ECO:0000313" key="2">
    <source>
        <dbReference type="Proteomes" id="UP000191987"/>
    </source>
</evidence>
<dbReference type="AlphaFoldDB" id="A0A1S7R8J8"/>
<organism evidence="1 2">
    <name type="scientific">Agrobacterium deltaense Zutra 3/1</name>
    <dbReference type="NCBI Taxonomy" id="1183427"/>
    <lineage>
        <taxon>Bacteria</taxon>
        <taxon>Pseudomonadati</taxon>
        <taxon>Pseudomonadota</taxon>
        <taxon>Alphaproteobacteria</taxon>
        <taxon>Hyphomicrobiales</taxon>
        <taxon>Rhizobiaceae</taxon>
        <taxon>Rhizobium/Agrobacterium group</taxon>
        <taxon>Agrobacterium</taxon>
    </lineage>
</organism>
<protein>
    <submittedName>
        <fullName evidence="1">Uncharacterized protein</fullName>
    </submittedName>
</protein>
<gene>
    <name evidence="1" type="ORF">AGR7C_Lc140019</name>
</gene>
<dbReference type="EMBL" id="FBWG01000032">
    <property type="protein sequence ID" value="CUX48616.1"/>
    <property type="molecule type" value="Genomic_DNA"/>
</dbReference>
<sequence length="195" mass="21828">MIVLRLRLTRRHRHLTPGVSAYVAVVAFNQIQELGSLTWQIKCPVKPPVQLAPVRLIVALVVFVQNGFGCVEVFHRHFGNCKLERAALQGNPDLQHLKNVVDREATDDDPFVSLEADKSLAFELAQGLTDRDPRRPKPLCYLVLAQRAALFDLACNYGGPETISHHVRSRLSVVTRLVIHAVLSSSVWIKLAWIA</sequence>
<accession>A0A1S7R8J8</accession>
<proteinExistence type="predicted"/>
<dbReference type="Proteomes" id="UP000191987">
    <property type="component" value="Unassembled WGS sequence"/>
</dbReference>
<name>A0A1S7R8J8_9HYPH</name>
<evidence type="ECO:0000313" key="1">
    <source>
        <dbReference type="EMBL" id="CUX48616.1"/>
    </source>
</evidence>